<dbReference type="PANTHER" id="PTHR33099:SF7">
    <property type="entry name" value="MYND-TYPE DOMAIN-CONTAINING PROTEIN"/>
    <property type="match status" value="1"/>
</dbReference>
<feature type="domain" description="Fe2OG dioxygenase" evidence="2">
    <location>
        <begin position="157"/>
        <end position="258"/>
    </location>
</feature>
<comment type="caution">
    <text evidence="3">The sequence shown here is derived from an EMBL/GenBank/DDBJ whole genome shotgun (WGS) entry which is preliminary data.</text>
</comment>
<evidence type="ECO:0000313" key="4">
    <source>
        <dbReference type="Proteomes" id="UP000486351"/>
    </source>
</evidence>
<dbReference type="PANTHER" id="PTHR33099">
    <property type="entry name" value="FE2OG DIOXYGENASE DOMAIN-CONTAINING PROTEIN"/>
    <property type="match status" value="1"/>
</dbReference>
<dbReference type="InterPro" id="IPR044862">
    <property type="entry name" value="Pro_4_hyd_alph_FE2OG_OXY"/>
</dbReference>
<dbReference type="Pfam" id="PF13640">
    <property type="entry name" value="2OG-FeII_Oxy_3"/>
    <property type="match status" value="1"/>
</dbReference>
<reference evidence="3 4" key="1">
    <citation type="submission" date="2018-09" db="EMBL/GenBank/DDBJ databases">
        <title>Genomic investigation of the strawberry pathogen Phytophthora fragariae indicates pathogenicity is determined by transcriptional variation in three key races.</title>
        <authorList>
            <person name="Adams T.M."/>
            <person name="Armitage A.D."/>
            <person name="Sobczyk M.K."/>
            <person name="Bates H.J."/>
            <person name="Dunwell J.M."/>
            <person name="Nellist C.F."/>
            <person name="Harrison R.J."/>
        </authorList>
    </citation>
    <scope>NUCLEOTIDE SEQUENCE [LARGE SCALE GENOMIC DNA]</scope>
    <source>
        <strain evidence="3 4">NOV-77</strain>
    </source>
</reference>
<proteinExistence type="predicted"/>
<dbReference type="EMBL" id="QXFY01000028">
    <property type="protein sequence ID" value="KAE9361284.1"/>
    <property type="molecule type" value="Genomic_DNA"/>
</dbReference>
<protein>
    <recommendedName>
        <fullName evidence="2">Fe2OG dioxygenase domain-containing protein</fullName>
    </recommendedName>
</protein>
<evidence type="ECO:0000313" key="3">
    <source>
        <dbReference type="EMBL" id="KAE9361284.1"/>
    </source>
</evidence>
<evidence type="ECO:0000259" key="2">
    <source>
        <dbReference type="PROSITE" id="PS51471"/>
    </source>
</evidence>
<feature type="compositionally biased region" description="Acidic residues" evidence="1">
    <location>
        <begin position="11"/>
        <end position="20"/>
    </location>
</feature>
<name>A0A6G0SKR4_9STRA</name>
<dbReference type="Proteomes" id="UP000486351">
    <property type="component" value="Unassembled WGS sequence"/>
</dbReference>
<gene>
    <name evidence="3" type="ORF">PF008_g1194</name>
</gene>
<sequence>MSDSDDREILYDQDPDLEEDFGTKAWPFAGKGDLDDVPAPTGAACIKMSNVLGGASEHSGDFSFGGQADQLPPIPGLFVDGVGPVPVPLWEERALKLIDKCDKSPFGHKMDTKLDESVRKSWQLAPDQVHFKNLTWQAGIDKMAVSIANRLGYKGIPLQCVLYKLLVYGEGGHFLKHQDTEKEDGMIATLVVQPPSLHEGGDLVVYRDGQVKHRHDFGTTEGTATYLPHNTVHYADAEHAVEKVTKGYRLALVYSVCLPPTMRHLERNPNKPMSAALADVIETMQAGDDCFALLLSHEYTENSIEGFGAGALKGVDRARFLSLEEANASVSAEKKLQLHLVELHHRVVFYGSRGDIGDWDEESREEETKWYSIDGKSLGPGDNVEVKFNFLNPGQETFSQLWRKPFGSSEIHGYMGNEGPTKRTAYSRYAIIAWPDVESVKKTLEFINLEVSAKALKHQVPISTATLGEFLDAASEKLVRMDAVEQAKKERENSWYRNQRVRVSVPRGLCETLGDLLDVPEDSAQPLCAAQVNLFITNFFSRLDNKSPVCVWVAILLQNTDWNDVGQALLSTLTGENMHGNMVTALEVARELESGVAKQELLKVVVENALKLKDTQLCTSNSLENLWRLVLLHGDDTMLENLANKFKEMSPRLFLKTLYVFAHQLRNDDIPDSRFAVLVSIAALRVEWLQSQIQVLEKPFSWEMPVAEFPATAEVQTFLRGPDAKMTAEGVISFETYGANNYAISYASDWKRSREQVNASFDMVASGKESGAFVTITKTRSWYETNQEKLPKLKKELKDLMDRYGGHIKAGKIDNGP</sequence>
<dbReference type="Gene3D" id="2.60.120.620">
    <property type="entry name" value="q2cbj1_9rhob like domain"/>
    <property type="match status" value="1"/>
</dbReference>
<evidence type="ECO:0000256" key="1">
    <source>
        <dbReference type="SAM" id="MobiDB-lite"/>
    </source>
</evidence>
<dbReference type="AlphaFoldDB" id="A0A6G0SKR4"/>
<organism evidence="3 4">
    <name type="scientific">Phytophthora fragariae</name>
    <dbReference type="NCBI Taxonomy" id="53985"/>
    <lineage>
        <taxon>Eukaryota</taxon>
        <taxon>Sar</taxon>
        <taxon>Stramenopiles</taxon>
        <taxon>Oomycota</taxon>
        <taxon>Peronosporomycetes</taxon>
        <taxon>Peronosporales</taxon>
        <taxon>Peronosporaceae</taxon>
        <taxon>Phytophthora</taxon>
    </lineage>
</organism>
<dbReference type="PROSITE" id="PS51471">
    <property type="entry name" value="FE2OG_OXY"/>
    <property type="match status" value="1"/>
</dbReference>
<accession>A0A6G0SKR4</accession>
<feature type="region of interest" description="Disordered" evidence="1">
    <location>
        <begin position="1"/>
        <end position="24"/>
    </location>
</feature>
<dbReference type="InterPro" id="IPR005123">
    <property type="entry name" value="Oxoglu/Fe-dep_dioxygenase_dom"/>
</dbReference>